<feature type="compositionally biased region" description="Polar residues" evidence="1">
    <location>
        <begin position="221"/>
        <end position="230"/>
    </location>
</feature>
<proteinExistence type="predicted"/>
<keyword evidence="3" id="KW-1185">Reference proteome</keyword>
<name>A0A315VY69_GAMAF</name>
<feature type="region of interest" description="Disordered" evidence="1">
    <location>
        <begin position="212"/>
        <end position="233"/>
    </location>
</feature>
<gene>
    <name evidence="2" type="ORF">CCH79_00019699</name>
</gene>
<feature type="compositionally biased region" description="Polar residues" evidence="1">
    <location>
        <begin position="257"/>
        <end position="268"/>
    </location>
</feature>
<sequence>MENLALWQLKEEQLILLSLVLTELKQQREAKRRRSSGSVGRSAALKCIDYKPSFRNKFAPPVKRSEQEIFGMSPRPLEPLARRLMKGVVIVELLGVFGAYFLFHRMNNSQEFRSSMNSRFPSVLEGELSSALWAVQRVGRDLWDPGAGPGSLGGQTGLSYFLFLLKAPRPLVFLLMKELFLRRSVWESRPWIQSSRCDSHFSCFRPKRKTRIRKSGGESEPANQELSRNQRGGAYNFYPSYKIRGRITWFPPEPDRNQPNSNKSKLSL</sequence>
<comment type="caution">
    <text evidence="2">The sequence shown here is derived from an EMBL/GenBank/DDBJ whole genome shotgun (WGS) entry which is preliminary data.</text>
</comment>
<dbReference type="Proteomes" id="UP000250572">
    <property type="component" value="Unassembled WGS sequence"/>
</dbReference>
<accession>A0A315VY69</accession>
<dbReference type="InterPro" id="IPR037764">
    <property type="entry name" value="CEBPZOS"/>
</dbReference>
<evidence type="ECO:0000256" key="1">
    <source>
        <dbReference type="SAM" id="MobiDB-lite"/>
    </source>
</evidence>
<evidence type="ECO:0000313" key="2">
    <source>
        <dbReference type="EMBL" id="PWA28261.1"/>
    </source>
</evidence>
<dbReference type="PANTHER" id="PTHR38001:SF1">
    <property type="entry name" value="PROTEIN CEBPZOS"/>
    <property type="match status" value="1"/>
</dbReference>
<organism evidence="2 3">
    <name type="scientific">Gambusia affinis</name>
    <name type="common">Western mosquitofish</name>
    <name type="synonym">Heterandria affinis</name>
    <dbReference type="NCBI Taxonomy" id="33528"/>
    <lineage>
        <taxon>Eukaryota</taxon>
        <taxon>Metazoa</taxon>
        <taxon>Chordata</taxon>
        <taxon>Craniata</taxon>
        <taxon>Vertebrata</taxon>
        <taxon>Euteleostomi</taxon>
        <taxon>Actinopterygii</taxon>
        <taxon>Neopterygii</taxon>
        <taxon>Teleostei</taxon>
        <taxon>Neoteleostei</taxon>
        <taxon>Acanthomorphata</taxon>
        <taxon>Ovalentaria</taxon>
        <taxon>Atherinomorphae</taxon>
        <taxon>Cyprinodontiformes</taxon>
        <taxon>Poeciliidae</taxon>
        <taxon>Poeciliinae</taxon>
        <taxon>Gambusia</taxon>
    </lineage>
</organism>
<dbReference type="AlphaFoldDB" id="A0A315VY69"/>
<evidence type="ECO:0000313" key="3">
    <source>
        <dbReference type="Proteomes" id="UP000250572"/>
    </source>
</evidence>
<feature type="region of interest" description="Disordered" evidence="1">
    <location>
        <begin position="249"/>
        <end position="268"/>
    </location>
</feature>
<dbReference type="PANTHER" id="PTHR38001">
    <property type="entry name" value="PROTEIN CEBPZOS"/>
    <property type="match status" value="1"/>
</dbReference>
<dbReference type="EMBL" id="NHOQ01000884">
    <property type="protein sequence ID" value="PWA28261.1"/>
    <property type="molecule type" value="Genomic_DNA"/>
</dbReference>
<reference evidence="2 3" key="1">
    <citation type="journal article" date="2018" name="G3 (Bethesda)">
        <title>A High-Quality Reference Genome for the Invasive Mosquitofish Gambusia affinis Using a Chicago Library.</title>
        <authorList>
            <person name="Hoffberg S.L."/>
            <person name="Troendle N.J."/>
            <person name="Glenn T.C."/>
            <person name="Mahmud O."/>
            <person name="Louha S."/>
            <person name="Chalopin D."/>
            <person name="Bennetzen J.L."/>
            <person name="Mauricio R."/>
        </authorList>
    </citation>
    <scope>NUCLEOTIDE SEQUENCE [LARGE SCALE GENOMIC DNA]</scope>
    <source>
        <strain evidence="2">NE01/NJP1002.9</strain>
        <tissue evidence="2">Muscle</tissue>
    </source>
</reference>
<protein>
    <submittedName>
        <fullName evidence="2">Uncharacterized protein</fullName>
    </submittedName>
</protein>